<dbReference type="Proteomes" id="UP000694924">
    <property type="component" value="Unplaced"/>
</dbReference>
<sequence>MKRRKYDDKVYSTRHIRRLAKKQTDEDLRNIAAAIETSVSLPSHVTSEPQTSSTDKTIECKQSSTNTIKQDPTLDEMTKDKSSVKMHAVCKVPFSDTSTEIEVNYHAVQYSIDVKDTEINAINEECDDHPMNTSEKINDNIDCSLSCSESDDLSSKSCDDEIENLNHDQKFVNTNDCEGNIKTEEKILKYLQVIKEAQKILLQRLNKIDGSVSNLQRRIKNFKSNRIQ</sequence>
<name>A0ABM1JAR2_POLDO</name>
<keyword evidence="1" id="KW-1185">Reference proteome</keyword>
<accession>A0ABM1JAR2</accession>
<proteinExistence type="predicted"/>
<gene>
    <name evidence="2" type="primary">LOC107073423</name>
</gene>
<protein>
    <submittedName>
        <fullName evidence="2">Uncharacterized protein LOC107073423</fullName>
    </submittedName>
</protein>
<evidence type="ECO:0000313" key="1">
    <source>
        <dbReference type="Proteomes" id="UP000694924"/>
    </source>
</evidence>
<organism evidence="1 2">
    <name type="scientific">Polistes dominula</name>
    <name type="common">European paper wasp</name>
    <name type="synonym">Vespa dominula</name>
    <dbReference type="NCBI Taxonomy" id="743375"/>
    <lineage>
        <taxon>Eukaryota</taxon>
        <taxon>Metazoa</taxon>
        <taxon>Ecdysozoa</taxon>
        <taxon>Arthropoda</taxon>
        <taxon>Hexapoda</taxon>
        <taxon>Insecta</taxon>
        <taxon>Pterygota</taxon>
        <taxon>Neoptera</taxon>
        <taxon>Endopterygota</taxon>
        <taxon>Hymenoptera</taxon>
        <taxon>Apocrita</taxon>
        <taxon>Aculeata</taxon>
        <taxon>Vespoidea</taxon>
        <taxon>Vespidae</taxon>
        <taxon>Polistinae</taxon>
        <taxon>Polistini</taxon>
        <taxon>Polistes</taxon>
    </lineage>
</organism>
<reference evidence="2" key="1">
    <citation type="submission" date="2025-08" db="UniProtKB">
        <authorList>
            <consortium name="RefSeq"/>
        </authorList>
    </citation>
    <scope>IDENTIFICATION</scope>
    <source>
        <tissue evidence="2">Whole body</tissue>
    </source>
</reference>
<evidence type="ECO:0000313" key="2">
    <source>
        <dbReference type="RefSeq" id="XP_015189550.1"/>
    </source>
</evidence>
<dbReference type="RefSeq" id="XP_015189550.1">
    <property type="nucleotide sequence ID" value="XM_015334064.1"/>
</dbReference>
<dbReference type="GeneID" id="107073423"/>